<evidence type="ECO:0000259" key="4">
    <source>
        <dbReference type="SMART" id="SM00382"/>
    </source>
</evidence>
<comment type="caution">
    <text evidence="5">The sequence shown here is derived from an EMBL/GenBank/DDBJ whole genome shotgun (WGS) entry which is preliminary data.</text>
</comment>
<dbReference type="Gene3D" id="3.40.50.300">
    <property type="entry name" value="P-loop containing nucleotide triphosphate hydrolases"/>
    <property type="match status" value="1"/>
</dbReference>
<dbReference type="InterPro" id="IPR000523">
    <property type="entry name" value="Mg_chelatse_chII-like_cat_dom"/>
</dbReference>
<dbReference type="NCBIfam" id="TIGR00368">
    <property type="entry name" value="YifB family Mg chelatase-like AAA ATPase"/>
    <property type="match status" value="1"/>
</dbReference>
<dbReference type="PANTHER" id="PTHR32039">
    <property type="entry name" value="MAGNESIUM-CHELATASE SUBUNIT CHLI"/>
    <property type="match status" value="1"/>
</dbReference>
<dbReference type="Pfam" id="PF01078">
    <property type="entry name" value="Mg_chelatase"/>
    <property type="match status" value="1"/>
</dbReference>
<dbReference type="InterPro" id="IPR004482">
    <property type="entry name" value="Mg_chelat-rel"/>
</dbReference>
<protein>
    <submittedName>
        <fullName evidence="5">Competence protein ComM</fullName>
    </submittedName>
</protein>
<dbReference type="InterPro" id="IPR025158">
    <property type="entry name" value="Mg_chelat-rel_C"/>
</dbReference>
<comment type="similarity">
    <text evidence="1">Belongs to the Mg-chelatase subunits D/I family. ComM subfamily.</text>
</comment>
<proteinExistence type="inferred from homology"/>
<evidence type="ECO:0000313" key="6">
    <source>
        <dbReference type="Proteomes" id="UP000811545"/>
    </source>
</evidence>
<dbReference type="PANTHER" id="PTHR32039:SF7">
    <property type="entry name" value="COMPETENCE PROTEIN COMM"/>
    <property type="match status" value="1"/>
</dbReference>
<evidence type="ECO:0000313" key="5">
    <source>
        <dbReference type="EMBL" id="MBT9144486.1"/>
    </source>
</evidence>
<feature type="domain" description="AAA+ ATPase" evidence="4">
    <location>
        <begin position="211"/>
        <end position="393"/>
    </location>
</feature>
<dbReference type="EMBL" id="QLTW01000009">
    <property type="protein sequence ID" value="MBT9144486.1"/>
    <property type="molecule type" value="Genomic_DNA"/>
</dbReference>
<dbReference type="InterPro" id="IPR014721">
    <property type="entry name" value="Ribsml_uS5_D2-typ_fold_subgr"/>
</dbReference>
<dbReference type="InterPro" id="IPR045006">
    <property type="entry name" value="CHLI-like"/>
</dbReference>
<evidence type="ECO:0000256" key="3">
    <source>
        <dbReference type="ARBA" id="ARBA00022840"/>
    </source>
</evidence>
<dbReference type="Pfam" id="PF13541">
    <property type="entry name" value="ChlI"/>
    <property type="match status" value="1"/>
</dbReference>
<dbReference type="AlphaFoldDB" id="A0A9E2BH37"/>
<dbReference type="InterPro" id="IPR003593">
    <property type="entry name" value="AAA+_ATPase"/>
</dbReference>
<dbReference type="PRINTS" id="PR01657">
    <property type="entry name" value="MCMFAMILY"/>
</dbReference>
<dbReference type="GO" id="GO:0003677">
    <property type="term" value="F:DNA binding"/>
    <property type="evidence" value="ECO:0007669"/>
    <property type="project" value="InterPro"/>
</dbReference>
<sequence>MIAKVLSAAIWGLEVVPIEVEVEVSRGLPLFLIVGLPDQAVQESTERVRSAIKCLGVSFPPGRIVVNMAPADLKKKGPHLDLAIALAILVHEGVLNQKQISNKLFLGELSLSGNLRQVEGVLPVSLSIDKLKASEIIVPSFNLNEARLVKNSISRGFRNLKEVVDYLRDNILPAEDKNQTEDAVTTANVLDFEDIKGQRLAKRALEISSAGGHNVLLIGSPGSGKTLLCRAYPTIMPLLTEGESLEVSKIYSVSGLLKKGSLIKIPPFRAPHHTTSTVALIGGGTIPKPGEVTLAHRGILFLDELTEFRKDSIEALRQPLEDGQVTVSRVWGSLTYPSRFTLICAMNPCSCGYFNDSIKPCNCSPAEIKKHRSKISGPIVDRIDINLEVPSLNDKELKNDNPGESSNIIRQRVQAAREIQQERYKNDSFILNSELNPKAIKKYIHLSGDAKKLLEMGSSRLGLSGRGYDRVLKVATTISDLEGSNIVKAEHIGEALSYRINLSYE</sequence>
<gene>
    <name evidence="5" type="primary">comM</name>
    <name evidence="5" type="ORF">DDT42_00327</name>
</gene>
<dbReference type="Gene3D" id="3.30.230.10">
    <property type="match status" value="1"/>
</dbReference>
<dbReference type="SUPFAM" id="SSF52540">
    <property type="entry name" value="P-loop containing nucleoside triphosphate hydrolases"/>
    <property type="match status" value="1"/>
</dbReference>
<dbReference type="SUPFAM" id="SSF54211">
    <property type="entry name" value="Ribosomal protein S5 domain 2-like"/>
    <property type="match status" value="1"/>
</dbReference>
<name>A0A9E2BH37_PSYF1</name>
<dbReference type="Proteomes" id="UP000811545">
    <property type="component" value="Unassembled WGS sequence"/>
</dbReference>
<dbReference type="Pfam" id="PF13335">
    <property type="entry name" value="Mg_chelatase_C"/>
    <property type="match status" value="1"/>
</dbReference>
<dbReference type="InterPro" id="IPR001208">
    <property type="entry name" value="MCM_dom"/>
</dbReference>
<accession>A0A9E2BH37</accession>
<dbReference type="InterPro" id="IPR020568">
    <property type="entry name" value="Ribosomal_Su5_D2-typ_SF"/>
</dbReference>
<organism evidence="5 6">
    <name type="scientific">Psychracetigena formicireducens</name>
    <dbReference type="NCBI Taxonomy" id="2986056"/>
    <lineage>
        <taxon>Bacteria</taxon>
        <taxon>Bacillati</taxon>
        <taxon>Candidatus Lithacetigenota</taxon>
        <taxon>Candidatus Psychracetigena</taxon>
    </lineage>
</organism>
<dbReference type="GO" id="GO:0005524">
    <property type="term" value="F:ATP binding"/>
    <property type="evidence" value="ECO:0007669"/>
    <property type="project" value="UniProtKB-KW"/>
</dbReference>
<keyword evidence="2" id="KW-0547">Nucleotide-binding</keyword>
<dbReference type="SMART" id="SM00382">
    <property type="entry name" value="AAA"/>
    <property type="match status" value="1"/>
</dbReference>
<keyword evidence="3" id="KW-0067">ATP-binding</keyword>
<evidence type="ECO:0000256" key="2">
    <source>
        <dbReference type="ARBA" id="ARBA00022741"/>
    </source>
</evidence>
<evidence type="ECO:0000256" key="1">
    <source>
        <dbReference type="ARBA" id="ARBA00006354"/>
    </source>
</evidence>
<dbReference type="InterPro" id="IPR027417">
    <property type="entry name" value="P-loop_NTPase"/>
</dbReference>
<reference evidence="5 6" key="1">
    <citation type="journal article" date="2021" name="bioRxiv">
        <title>Unique metabolic strategies in Hadean analogues reveal hints for primordial physiology.</title>
        <authorList>
            <person name="Nobu M.K."/>
            <person name="Nakai R."/>
            <person name="Tamazawa S."/>
            <person name="Mori H."/>
            <person name="Toyoda A."/>
            <person name="Ijiri A."/>
            <person name="Suzuki S."/>
            <person name="Kurokawa K."/>
            <person name="Kamagata Y."/>
            <person name="Tamaki H."/>
        </authorList>
    </citation>
    <scope>NUCLEOTIDE SEQUENCE [LARGE SCALE GENOMIC DNA]</scope>
    <source>
        <strain evidence="5">BS525</strain>
    </source>
</reference>